<gene>
    <name evidence="2" type="ORF">DPMN_054314</name>
</gene>
<feature type="transmembrane region" description="Helical" evidence="1">
    <location>
        <begin position="21"/>
        <end position="40"/>
    </location>
</feature>
<dbReference type="Proteomes" id="UP000828390">
    <property type="component" value="Unassembled WGS sequence"/>
</dbReference>
<protein>
    <submittedName>
        <fullName evidence="2">Uncharacterized protein</fullName>
    </submittedName>
</protein>
<keyword evidence="3" id="KW-1185">Reference proteome</keyword>
<name>A0A9D4CQB9_DREPO</name>
<evidence type="ECO:0000313" key="2">
    <source>
        <dbReference type="EMBL" id="KAH3728360.1"/>
    </source>
</evidence>
<sequence length="54" mass="5978">MAILIQTSAVPFLKRVTLKNLKLVTSSSFSPFVVLFNMIFDFSVLISTPYAPAL</sequence>
<accession>A0A9D4CQB9</accession>
<evidence type="ECO:0000256" key="1">
    <source>
        <dbReference type="SAM" id="Phobius"/>
    </source>
</evidence>
<dbReference type="AlphaFoldDB" id="A0A9D4CQB9"/>
<reference evidence="2" key="2">
    <citation type="submission" date="2020-11" db="EMBL/GenBank/DDBJ databases">
        <authorList>
            <person name="McCartney M.A."/>
            <person name="Auch B."/>
            <person name="Kono T."/>
            <person name="Mallez S."/>
            <person name="Becker A."/>
            <person name="Gohl D.M."/>
            <person name="Silverstein K.A.T."/>
            <person name="Koren S."/>
            <person name="Bechman K.B."/>
            <person name="Herman A."/>
            <person name="Abrahante J.E."/>
            <person name="Garbe J."/>
        </authorList>
    </citation>
    <scope>NUCLEOTIDE SEQUENCE</scope>
    <source>
        <strain evidence="2">Duluth1</strain>
        <tissue evidence="2">Whole animal</tissue>
    </source>
</reference>
<proteinExistence type="predicted"/>
<reference evidence="2" key="1">
    <citation type="journal article" date="2019" name="bioRxiv">
        <title>The Genome of the Zebra Mussel, Dreissena polymorpha: A Resource for Invasive Species Research.</title>
        <authorList>
            <person name="McCartney M.A."/>
            <person name="Auch B."/>
            <person name="Kono T."/>
            <person name="Mallez S."/>
            <person name="Zhang Y."/>
            <person name="Obille A."/>
            <person name="Becker A."/>
            <person name="Abrahante J.E."/>
            <person name="Garbe J."/>
            <person name="Badalamenti J.P."/>
            <person name="Herman A."/>
            <person name="Mangelson H."/>
            <person name="Liachko I."/>
            <person name="Sullivan S."/>
            <person name="Sone E.D."/>
            <person name="Koren S."/>
            <person name="Silverstein K.A.T."/>
            <person name="Beckman K.B."/>
            <person name="Gohl D.M."/>
        </authorList>
    </citation>
    <scope>NUCLEOTIDE SEQUENCE</scope>
    <source>
        <strain evidence="2">Duluth1</strain>
        <tissue evidence="2">Whole animal</tissue>
    </source>
</reference>
<keyword evidence="1" id="KW-0472">Membrane</keyword>
<keyword evidence="1" id="KW-1133">Transmembrane helix</keyword>
<organism evidence="2 3">
    <name type="scientific">Dreissena polymorpha</name>
    <name type="common">Zebra mussel</name>
    <name type="synonym">Mytilus polymorpha</name>
    <dbReference type="NCBI Taxonomy" id="45954"/>
    <lineage>
        <taxon>Eukaryota</taxon>
        <taxon>Metazoa</taxon>
        <taxon>Spiralia</taxon>
        <taxon>Lophotrochozoa</taxon>
        <taxon>Mollusca</taxon>
        <taxon>Bivalvia</taxon>
        <taxon>Autobranchia</taxon>
        <taxon>Heteroconchia</taxon>
        <taxon>Euheterodonta</taxon>
        <taxon>Imparidentia</taxon>
        <taxon>Neoheterodontei</taxon>
        <taxon>Myida</taxon>
        <taxon>Dreissenoidea</taxon>
        <taxon>Dreissenidae</taxon>
        <taxon>Dreissena</taxon>
    </lineage>
</organism>
<comment type="caution">
    <text evidence="2">The sequence shown here is derived from an EMBL/GenBank/DDBJ whole genome shotgun (WGS) entry which is preliminary data.</text>
</comment>
<keyword evidence="1" id="KW-0812">Transmembrane</keyword>
<dbReference type="EMBL" id="JAIWYP010000012">
    <property type="protein sequence ID" value="KAH3728360.1"/>
    <property type="molecule type" value="Genomic_DNA"/>
</dbReference>
<evidence type="ECO:0000313" key="3">
    <source>
        <dbReference type="Proteomes" id="UP000828390"/>
    </source>
</evidence>